<dbReference type="Proteomes" id="UP000827976">
    <property type="component" value="Chromosome 8"/>
</dbReference>
<reference evidence="2" key="1">
    <citation type="journal article" date="2022" name="Nat. Commun.">
        <title>Chromosome evolution and the genetic basis of agronomically important traits in greater yam.</title>
        <authorList>
            <person name="Bredeson J.V."/>
            <person name="Lyons J.B."/>
            <person name="Oniyinde I.O."/>
            <person name="Okereke N.R."/>
            <person name="Kolade O."/>
            <person name="Nnabue I."/>
            <person name="Nwadili C.O."/>
            <person name="Hribova E."/>
            <person name="Parker M."/>
            <person name="Nwogha J."/>
            <person name="Shu S."/>
            <person name="Carlson J."/>
            <person name="Kariba R."/>
            <person name="Muthemba S."/>
            <person name="Knop K."/>
            <person name="Barton G.J."/>
            <person name="Sherwood A.V."/>
            <person name="Lopez-Montes A."/>
            <person name="Asiedu R."/>
            <person name="Jamnadass R."/>
            <person name="Muchugi A."/>
            <person name="Goodstein D."/>
            <person name="Egesi C.N."/>
            <person name="Featherston J."/>
            <person name="Asfaw A."/>
            <person name="Simpson G.G."/>
            <person name="Dolezel J."/>
            <person name="Hendre P.S."/>
            <person name="Van Deynze A."/>
            <person name="Kumar P.L."/>
            <person name="Obidiegwu J.E."/>
            <person name="Bhattacharjee R."/>
            <person name="Rokhsar D.S."/>
        </authorList>
    </citation>
    <scope>NUCLEOTIDE SEQUENCE [LARGE SCALE GENOMIC DNA]</scope>
    <source>
        <strain evidence="2">cv. TDa95/00328</strain>
    </source>
</reference>
<dbReference type="EMBL" id="CM037018">
    <property type="protein sequence ID" value="KAH7675006.1"/>
    <property type="molecule type" value="Genomic_DNA"/>
</dbReference>
<comment type="caution">
    <text evidence="1">The sequence shown here is derived from an EMBL/GenBank/DDBJ whole genome shotgun (WGS) entry which is preliminary data.</text>
</comment>
<name>A0ACB7VLC8_DIOAL</name>
<protein>
    <submittedName>
        <fullName evidence="1">Uncharacterized protein</fullName>
    </submittedName>
</protein>
<accession>A0ACB7VLC8</accession>
<proteinExistence type="predicted"/>
<evidence type="ECO:0000313" key="1">
    <source>
        <dbReference type="EMBL" id="KAH7675006.1"/>
    </source>
</evidence>
<keyword evidence="2" id="KW-1185">Reference proteome</keyword>
<sequence>MSCVRTFPNGHIPLPRSACSLSYICPIPSHPIERKPRCLVVFRLSSFSGSSPGGLLLLFSLSPPPLGVLAGGLLFPFLLIWRQLGMWMPLKSPLIVVSFFISLESSPSSPQIQPANLFDRCEVPLFFPLLSVFSLGFGEVSFVSYPLSFHLARVRYVNALGFCL</sequence>
<organism evidence="1 2">
    <name type="scientific">Dioscorea alata</name>
    <name type="common">Purple yam</name>
    <dbReference type="NCBI Taxonomy" id="55571"/>
    <lineage>
        <taxon>Eukaryota</taxon>
        <taxon>Viridiplantae</taxon>
        <taxon>Streptophyta</taxon>
        <taxon>Embryophyta</taxon>
        <taxon>Tracheophyta</taxon>
        <taxon>Spermatophyta</taxon>
        <taxon>Magnoliopsida</taxon>
        <taxon>Liliopsida</taxon>
        <taxon>Dioscoreales</taxon>
        <taxon>Dioscoreaceae</taxon>
        <taxon>Dioscorea</taxon>
    </lineage>
</organism>
<gene>
    <name evidence="1" type="ORF">IHE45_08G110100</name>
</gene>
<evidence type="ECO:0000313" key="2">
    <source>
        <dbReference type="Proteomes" id="UP000827976"/>
    </source>
</evidence>